<evidence type="ECO:0000313" key="9">
    <source>
        <dbReference type="EMBL" id="MFC1800154.1"/>
    </source>
</evidence>
<dbReference type="PRINTS" id="PR00421">
    <property type="entry name" value="THIOREDOXIN"/>
</dbReference>
<dbReference type="InterPro" id="IPR013766">
    <property type="entry name" value="Thioredoxin_domain"/>
</dbReference>
<dbReference type="PROSITE" id="PS00194">
    <property type="entry name" value="THIOREDOXIN_1"/>
    <property type="match status" value="1"/>
</dbReference>
<dbReference type="Gene3D" id="3.40.30.10">
    <property type="entry name" value="Glutaredoxin"/>
    <property type="match status" value="1"/>
</dbReference>
<accession>A0ABV6YQ11</accession>
<dbReference type="Pfam" id="PF00085">
    <property type="entry name" value="Thioredoxin"/>
    <property type="match status" value="1"/>
</dbReference>
<reference evidence="9 10" key="1">
    <citation type="submission" date="2024-09" db="EMBL/GenBank/DDBJ databases">
        <authorList>
            <person name="D'Angelo T."/>
        </authorList>
    </citation>
    <scope>NUCLEOTIDE SEQUENCE [LARGE SCALE GENOMIC DNA]</scope>
    <source>
        <strain evidence="9">SAG AM-311-F02</strain>
    </source>
</reference>
<keyword evidence="10" id="KW-1185">Reference proteome</keyword>
<dbReference type="PROSITE" id="PS51352">
    <property type="entry name" value="THIOREDOXIN_2"/>
    <property type="match status" value="1"/>
</dbReference>
<dbReference type="PIRSF" id="PIRSF000077">
    <property type="entry name" value="Thioredoxin"/>
    <property type="match status" value="1"/>
</dbReference>
<organism evidence="9 10">
    <name type="scientific">Eiseniibacteriota bacterium</name>
    <dbReference type="NCBI Taxonomy" id="2212470"/>
    <lineage>
        <taxon>Bacteria</taxon>
        <taxon>Candidatus Eiseniibacteriota</taxon>
    </lineage>
</organism>
<evidence type="ECO:0000256" key="7">
    <source>
        <dbReference type="PIRNR" id="PIRNR000077"/>
    </source>
</evidence>
<dbReference type="SUPFAM" id="SSF52833">
    <property type="entry name" value="Thioredoxin-like"/>
    <property type="match status" value="1"/>
</dbReference>
<dbReference type="PANTHER" id="PTHR45663">
    <property type="entry name" value="GEO12009P1"/>
    <property type="match status" value="1"/>
</dbReference>
<comment type="caution">
    <text evidence="9">The sequence shown here is derived from an EMBL/GenBank/DDBJ whole genome shotgun (WGS) entry which is preliminary data.</text>
</comment>
<evidence type="ECO:0000256" key="6">
    <source>
        <dbReference type="NCBIfam" id="TIGR01068"/>
    </source>
</evidence>
<dbReference type="InterPro" id="IPR036249">
    <property type="entry name" value="Thioredoxin-like_sf"/>
</dbReference>
<evidence type="ECO:0000256" key="1">
    <source>
        <dbReference type="ARBA" id="ARBA00008987"/>
    </source>
</evidence>
<dbReference type="NCBIfam" id="TIGR01068">
    <property type="entry name" value="thioredoxin"/>
    <property type="match status" value="1"/>
</dbReference>
<dbReference type="InterPro" id="IPR005746">
    <property type="entry name" value="Thioredoxin"/>
</dbReference>
<evidence type="ECO:0000313" key="10">
    <source>
        <dbReference type="Proteomes" id="UP001594288"/>
    </source>
</evidence>
<name>A0ABV6YQ11_UNCEI</name>
<evidence type="ECO:0000256" key="2">
    <source>
        <dbReference type="ARBA" id="ARBA00022448"/>
    </source>
</evidence>
<evidence type="ECO:0000256" key="5">
    <source>
        <dbReference type="ARBA" id="ARBA00023284"/>
    </source>
</evidence>
<keyword evidence="2" id="KW-0813">Transport</keyword>
<keyword evidence="4" id="KW-1015">Disulfide bond</keyword>
<dbReference type="InterPro" id="IPR017937">
    <property type="entry name" value="Thioredoxin_CS"/>
</dbReference>
<dbReference type="PANTHER" id="PTHR45663:SF11">
    <property type="entry name" value="GEO12009P1"/>
    <property type="match status" value="1"/>
</dbReference>
<feature type="domain" description="Thioredoxin" evidence="8">
    <location>
        <begin position="1"/>
        <end position="109"/>
    </location>
</feature>
<dbReference type="CDD" id="cd02947">
    <property type="entry name" value="TRX_family"/>
    <property type="match status" value="1"/>
</dbReference>
<comment type="similarity">
    <text evidence="1 7">Belongs to the thioredoxin family.</text>
</comment>
<evidence type="ECO:0000256" key="3">
    <source>
        <dbReference type="ARBA" id="ARBA00022982"/>
    </source>
</evidence>
<sequence>MSTKPIDVTDADFEAQVVKSDKPVLVDFWAPWCAPCRMVGPVVEELAEDMKDTIKVCKVNIDDNQAVAQTYDVRAIPTLILFVGGKAAARLVGVRPRADIEKEIQAALQ</sequence>
<keyword evidence="3" id="KW-0249">Electron transport</keyword>
<dbReference type="EMBL" id="JBHPEI010000075">
    <property type="protein sequence ID" value="MFC1800154.1"/>
    <property type="molecule type" value="Genomic_DNA"/>
</dbReference>
<proteinExistence type="inferred from homology"/>
<keyword evidence="5" id="KW-0676">Redox-active center</keyword>
<gene>
    <name evidence="9" type="primary">trxA</name>
    <name evidence="9" type="ORF">ACFL2Z_04505</name>
</gene>
<protein>
    <recommendedName>
        <fullName evidence="6 7">Thioredoxin</fullName>
    </recommendedName>
</protein>
<dbReference type="Proteomes" id="UP001594288">
    <property type="component" value="Unassembled WGS sequence"/>
</dbReference>
<evidence type="ECO:0000259" key="8">
    <source>
        <dbReference type="PROSITE" id="PS51352"/>
    </source>
</evidence>
<evidence type="ECO:0000256" key="4">
    <source>
        <dbReference type="ARBA" id="ARBA00023157"/>
    </source>
</evidence>